<reference evidence="1" key="1">
    <citation type="submission" date="2018-05" db="EMBL/GenBank/DDBJ databases">
        <authorList>
            <person name="Lanie J.A."/>
            <person name="Ng W.-L."/>
            <person name="Kazmierczak K.M."/>
            <person name="Andrzejewski T.M."/>
            <person name="Davidsen T.M."/>
            <person name="Wayne K.J."/>
            <person name="Tettelin H."/>
            <person name="Glass J.I."/>
            <person name="Rusch D."/>
            <person name="Podicherti R."/>
            <person name="Tsui H.-C.T."/>
            <person name="Winkler M.E."/>
        </authorList>
    </citation>
    <scope>NUCLEOTIDE SEQUENCE</scope>
</reference>
<protein>
    <submittedName>
        <fullName evidence="1">Uncharacterized protein</fullName>
    </submittedName>
</protein>
<organism evidence="1">
    <name type="scientific">marine metagenome</name>
    <dbReference type="NCBI Taxonomy" id="408172"/>
    <lineage>
        <taxon>unclassified sequences</taxon>
        <taxon>metagenomes</taxon>
        <taxon>ecological metagenomes</taxon>
    </lineage>
</organism>
<feature type="non-terminal residue" evidence="1">
    <location>
        <position position="1"/>
    </location>
</feature>
<sequence>SGQGFEEFFRIFPVPDGASGQSCGAHDAPGGRLDDLLNVLVR</sequence>
<dbReference type="EMBL" id="UINC01042982">
    <property type="protein sequence ID" value="SVB46353.1"/>
    <property type="molecule type" value="Genomic_DNA"/>
</dbReference>
<evidence type="ECO:0000313" key="1">
    <source>
        <dbReference type="EMBL" id="SVB46353.1"/>
    </source>
</evidence>
<gene>
    <name evidence="1" type="ORF">METZ01_LOCUS199207</name>
</gene>
<dbReference type="AlphaFoldDB" id="A0A382E8Q9"/>
<proteinExistence type="predicted"/>
<name>A0A382E8Q9_9ZZZZ</name>
<accession>A0A382E8Q9</accession>